<keyword evidence="8" id="KW-1185">Reference proteome</keyword>
<keyword evidence="3 6" id="KW-0812">Transmembrane</keyword>
<name>A0ABS7L9F5_9FIRM</name>
<evidence type="ECO:0000256" key="1">
    <source>
        <dbReference type="ARBA" id="ARBA00004651"/>
    </source>
</evidence>
<feature type="transmembrane region" description="Helical" evidence="6">
    <location>
        <begin position="295"/>
        <end position="313"/>
    </location>
</feature>
<organism evidence="7 8">
    <name type="scientific">Sellimonas caecigallum</name>
    <dbReference type="NCBI Taxonomy" id="2592333"/>
    <lineage>
        <taxon>Bacteria</taxon>
        <taxon>Bacillati</taxon>
        <taxon>Bacillota</taxon>
        <taxon>Clostridia</taxon>
        <taxon>Lachnospirales</taxon>
        <taxon>Lachnospiraceae</taxon>
        <taxon>Sellimonas</taxon>
    </lineage>
</organism>
<dbReference type="EMBL" id="VIRV01000021">
    <property type="protein sequence ID" value="MBY0759685.1"/>
    <property type="molecule type" value="Genomic_DNA"/>
</dbReference>
<dbReference type="Pfam" id="PF02653">
    <property type="entry name" value="BPD_transp_2"/>
    <property type="match status" value="1"/>
</dbReference>
<feature type="transmembrane region" description="Helical" evidence="6">
    <location>
        <begin position="48"/>
        <end position="75"/>
    </location>
</feature>
<keyword evidence="4 6" id="KW-1133">Transmembrane helix</keyword>
<evidence type="ECO:0000256" key="4">
    <source>
        <dbReference type="ARBA" id="ARBA00022989"/>
    </source>
</evidence>
<feature type="transmembrane region" description="Helical" evidence="6">
    <location>
        <begin position="12"/>
        <end position="36"/>
    </location>
</feature>
<evidence type="ECO:0000256" key="5">
    <source>
        <dbReference type="ARBA" id="ARBA00023136"/>
    </source>
</evidence>
<evidence type="ECO:0000313" key="8">
    <source>
        <dbReference type="Proteomes" id="UP000779049"/>
    </source>
</evidence>
<keyword evidence="2" id="KW-1003">Cell membrane</keyword>
<dbReference type="InterPro" id="IPR001851">
    <property type="entry name" value="ABC_transp_permease"/>
</dbReference>
<keyword evidence="5 6" id="KW-0472">Membrane</keyword>
<reference evidence="7 8" key="1">
    <citation type="journal article" date="2020" name="New Microbes New Infect">
        <title>Sellimonas caecigallum sp. nov., description and genome sequence of a new member of the Sellimonas genus isolated from the cecum of feral chicken.</title>
        <authorList>
            <person name="Wongkuna S."/>
            <person name="Ghimire S."/>
            <person name="Antony L."/>
            <person name="Chankhamhaengdecha S."/>
            <person name="Janvilisri T."/>
            <person name="Scaria J."/>
        </authorList>
    </citation>
    <scope>NUCLEOTIDE SEQUENCE [LARGE SCALE GENOMIC DNA]</scope>
    <source>
        <strain evidence="7 8">SW451</strain>
    </source>
</reference>
<dbReference type="PANTHER" id="PTHR32196:SF15">
    <property type="entry name" value="SUGAR ABC TRANSPORTER PERMEASE PROTEIN"/>
    <property type="match status" value="1"/>
</dbReference>
<evidence type="ECO:0000256" key="2">
    <source>
        <dbReference type="ARBA" id="ARBA00022475"/>
    </source>
</evidence>
<accession>A0ABS7L9F5</accession>
<feature type="transmembrane region" description="Helical" evidence="6">
    <location>
        <begin position="190"/>
        <end position="209"/>
    </location>
</feature>
<proteinExistence type="predicted"/>
<dbReference type="PANTHER" id="PTHR32196">
    <property type="entry name" value="ABC TRANSPORTER PERMEASE PROTEIN YPHD-RELATED-RELATED"/>
    <property type="match status" value="1"/>
</dbReference>
<gene>
    <name evidence="7" type="ORF">FLB61_11425</name>
</gene>
<protein>
    <submittedName>
        <fullName evidence="7">ABC transporter permease</fullName>
    </submittedName>
</protein>
<feature type="transmembrane region" description="Helical" evidence="6">
    <location>
        <begin position="87"/>
        <end position="111"/>
    </location>
</feature>
<feature type="transmembrane region" description="Helical" evidence="6">
    <location>
        <begin position="123"/>
        <end position="149"/>
    </location>
</feature>
<evidence type="ECO:0000256" key="3">
    <source>
        <dbReference type="ARBA" id="ARBA00022692"/>
    </source>
</evidence>
<feature type="transmembrane region" description="Helical" evidence="6">
    <location>
        <begin position="237"/>
        <end position="257"/>
    </location>
</feature>
<comment type="subcellular location">
    <subcellularLocation>
        <location evidence="1">Cell membrane</location>
        <topology evidence="1">Multi-pass membrane protein</topology>
    </subcellularLocation>
</comment>
<dbReference type="Proteomes" id="UP000779049">
    <property type="component" value="Unassembled WGS sequence"/>
</dbReference>
<comment type="caution">
    <text evidence="7">The sequence shown here is derived from an EMBL/GenBank/DDBJ whole genome shotgun (WGS) entry which is preliminary data.</text>
</comment>
<evidence type="ECO:0000313" key="7">
    <source>
        <dbReference type="EMBL" id="MBY0759685.1"/>
    </source>
</evidence>
<feature type="transmembrane region" description="Helical" evidence="6">
    <location>
        <begin position="325"/>
        <end position="345"/>
    </location>
</feature>
<sequence>MKNRNRIRKEDFLVPAAFILFSVICFFLSGISFPFLAEQVSLRFIRNIILVLALILPIMAGMGLNFAVVIGTMITQASFIFVLNFQVMGGLGAVLVLLLSLAFAALFGLLIGKLLNMVKGREMVTSIVVGLLANYIYQLIFVAGFGTLIKVNNEKLVLSTGIGVKNMVDLKTFKEVFDHVGVIKIGEAKISVILLLIIALTGAFVFYLMRTPLGQKIKAVGMSEERAENSGIHVNRIRIIVIVLSTVIAALGQFVYLQNIGSLNVYTEHLDTEKFACAALLAGGASIRKANVRNAFIGVILLHTLFVLSPLAGRNTFDNAALGEYFRSFAAYGVIAFALVMNLRLERKKESC</sequence>
<dbReference type="RefSeq" id="WP_087202741.1">
    <property type="nucleotide sequence ID" value="NZ_CP173660.1"/>
</dbReference>
<evidence type="ECO:0000256" key="6">
    <source>
        <dbReference type="SAM" id="Phobius"/>
    </source>
</evidence>